<organism evidence="1 2">
    <name type="scientific">Cryptosporangium japonicum</name>
    <dbReference type="NCBI Taxonomy" id="80872"/>
    <lineage>
        <taxon>Bacteria</taxon>
        <taxon>Bacillati</taxon>
        <taxon>Actinomycetota</taxon>
        <taxon>Actinomycetes</taxon>
        <taxon>Cryptosporangiales</taxon>
        <taxon>Cryptosporangiaceae</taxon>
        <taxon>Cryptosporangium</taxon>
    </lineage>
</organism>
<dbReference type="EMBL" id="BAAAGX010000016">
    <property type="protein sequence ID" value="GAA0251844.1"/>
    <property type="molecule type" value="Genomic_DNA"/>
</dbReference>
<gene>
    <name evidence="1" type="ORF">GCM10009539_41270</name>
</gene>
<proteinExistence type="predicted"/>
<sequence length="152" mass="15901">MVRALEQRWDRRLTTLVAGAGFGKTTALAQAFRASALAPRGIEAWVSCDPEHEDAGRPIRALLDSLPGGADATDVVSAVIALAPAEVCVTVDDACSASTPTISRSPTWRSPLGGVGWHPTRALAERPGTTAGPRWPGWRCHGSSPLVTGLPL</sequence>
<dbReference type="Proteomes" id="UP001500967">
    <property type="component" value="Unassembled WGS sequence"/>
</dbReference>
<accession>A0ABN0UIL4</accession>
<dbReference type="RefSeq" id="WP_344650498.1">
    <property type="nucleotide sequence ID" value="NZ_BAAAGX010000016.1"/>
</dbReference>
<comment type="caution">
    <text evidence="1">The sequence shown here is derived from an EMBL/GenBank/DDBJ whole genome shotgun (WGS) entry which is preliminary data.</text>
</comment>
<name>A0ABN0UIL4_9ACTN</name>
<keyword evidence="2" id="KW-1185">Reference proteome</keyword>
<evidence type="ECO:0000313" key="1">
    <source>
        <dbReference type="EMBL" id="GAA0251844.1"/>
    </source>
</evidence>
<evidence type="ECO:0000313" key="2">
    <source>
        <dbReference type="Proteomes" id="UP001500967"/>
    </source>
</evidence>
<reference evidence="1 2" key="1">
    <citation type="journal article" date="2019" name="Int. J. Syst. Evol. Microbiol.">
        <title>The Global Catalogue of Microorganisms (GCM) 10K type strain sequencing project: providing services to taxonomists for standard genome sequencing and annotation.</title>
        <authorList>
            <consortium name="The Broad Institute Genomics Platform"/>
            <consortium name="The Broad Institute Genome Sequencing Center for Infectious Disease"/>
            <person name="Wu L."/>
            <person name="Ma J."/>
        </authorList>
    </citation>
    <scope>NUCLEOTIDE SEQUENCE [LARGE SCALE GENOMIC DNA]</scope>
    <source>
        <strain evidence="1 2">JCM 10425</strain>
    </source>
</reference>
<protein>
    <submittedName>
        <fullName evidence="1">Uncharacterized protein</fullName>
    </submittedName>
</protein>